<reference evidence="4 5" key="1">
    <citation type="submission" date="2016-01" db="EMBL/GenBank/DDBJ databases">
        <title>The new phylogeny of the genus Mycobacterium.</title>
        <authorList>
            <person name="Tarcisio F."/>
            <person name="Conor M."/>
            <person name="Antonella G."/>
            <person name="Elisabetta G."/>
            <person name="Giulia F.S."/>
            <person name="Sara T."/>
            <person name="Anna F."/>
            <person name="Clotilde B."/>
            <person name="Roberto B."/>
            <person name="Veronica D.S."/>
            <person name="Fabio R."/>
            <person name="Monica P."/>
            <person name="Olivier J."/>
            <person name="Enrico T."/>
            <person name="Nicola S."/>
        </authorList>
    </citation>
    <scope>NUCLEOTIDE SEQUENCE [LARGE SCALE GENOMIC DNA]</scope>
    <source>
        <strain evidence="4 5">DSM 43505</strain>
    </source>
</reference>
<feature type="region of interest" description="Disordered" evidence="2">
    <location>
        <begin position="203"/>
        <end position="242"/>
    </location>
</feature>
<dbReference type="STRING" id="1777.AWC07_01440"/>
<sequence>MSFFVLPPEINSLRMFIGAGSAPMLQAATAWSGLAEELGAAAQSFASVTSTLAGQAWQGPAAAAMAAAAAPYAAWLSAAAAQSAGAAGQASAMASMFEAAQAATVLPAAVAANRDAFVQLVMSNLFGQNAPAIAFAESIYEEMWAADVSAMSGYYSGAAALASQLVPWQNILKGLPGMGSAGAAGTSAGSGAAGTTTNVGGNGEGANVAGGSNAGGASSGPVGGQTNTVVNGNPSAGLSQADPMYSNVGQGIAGSGNVGSASLLTGGATSASGGVAAPGMMGVPILIPATGSNQTGSAGIGVGAGSAGSAAPTRAPEAAVPPAAEVEAAAPQMGVLPTADPEIAAKAAPVPVARVTQSTGSGIPESALRPSLAADASHRSANKQDQASEAEEKAASLRPEAEKGKLRPRVKQEQGIQMRGG</sequence>
<dbReference type="AlphaFoldDB" id="A0A1X1V0A1"/>
<proteinExistence type="inferred from homology"/>
<dbReference type="Gene3D" id="1.20.1260.20">
    <property type="entry name" value="PPE superfamily"/>
    <property type="match status" value="1"/>
</dbReference>
<comment type="similarity">
    <text evidence="1">Belongs to the mycobacterial PPE family.</text>
</comment>
<comment type="caution">
    <text evidence="4">The sequence shown here is derived from an EMBL/GenBank/DDBJ whole genome shotgun (WGS) entry which is preliminary data.</text>
</comment>
<dbReference type="RefSeq" id="WP_036411993.1">
    <property type="nucleotide sequence ID" value="NZ_LQOX01000133.1"/>
</dbReference>
<feature type="region of interest" description="Disordered" evidence="2">
    <location>
        <begin position="356"/>
        <end position="421"/>
    </location>
</feature>
<accession>A0A1X1V0A1</accession>
<dbReference type="Pfam" id="PF00823">
    <property type="entry name" value="PPE"/>
    <property type="match status" value="1"/>
</dbReference>
<evidence type="ECO:0000313" key="5">
    <source>
        <dbReference type="Proteomes" id="UP000193738"/>
    </source>
</evidence>
<feature type="compositionally biased region" description="Basic and acidic residues" evidence="2">
    <location>
        <begin position="390"/>
        <end position="405"/>
    </location>
</feature>
<dbReference type="SUPFAM" id="SSF140459">
    <property type="entry name" value="PE/PPE dimer-like"/>
    <property type="match status" value="1"/>
</dbReference>
<dbReference type="PANTHER" id="PTHR46766">
    <property type="entry name" value="GLUTAMINE-RICH PROTEIN 2"/>
    <property type="match status" value="1"/>
</dbReference>
<feature type="compositionally biased region" description="Polar residues" evidence="2">
    <location>
        <begin position="225"/>
        <end position="238"/>
    </location>
</feature>
<organism evidence="4 5">
    <name type="scientific">Mycobacterium gastri</name>
    <dbReference type="NCBI Taxonomy" id="1777"/>
    <lineage>
        <taxon>Bacteria</taxon>
        <taxon>Bacillati</taxon>
        <taxon>Actinomycetota</taxon>
        <taxon>Actinomycetes</taxon>
        <taxon>Mycobacteriales</taxon>
        <taxon>Mycobacteriaceae</taxon>
        <taxon>Mycobacterium</taxon>
    </lineage>
</organism>
<feature type="region of interest" description="Disordered" evidence="2">
    <location>
        <begin position="303"/>
        <end position="325"/>
    </location>
</feature>
<evidence type="ECO:0000256" key="1">
    <source>
        <dbReference type="ARBA" id="ARBA00010652"/>
    </source>
</evidence>
<evidence type="ECO:0000256" key="2">
    <source>
        <dbReference type="SAM" id="MobiDB-lite"/>
    </source>
</evidence>
<feature type="domain" description="PPE" evidence="3">
    <location>
        <begin position="3"/>
        <end position="165"/>
    </location>
</feature>
<feature type="compositionally biased region" description="Gly residues" evidence="2">
    <location>
        <begin position="212"/>
        <end position="223"/>
    </location>
</feature>
<gene>
    <name evidence="4" type="ORF">AWC07_01440</name>
</gene>
<dbReference type="InterPro" id="IPR000030">
    <property type="entry name" value="PPE_dom"/>
</dbReference>
<keyword evidence="5" id="KW-1185">Reference proteome</keyword>
<protein>
    <recommendedName>
        <fullName evidence="3">PPE domain-containing protein</fullName>
    </recommendedName>
</protein>
<feature type="compositionally biased region" description="Low complexity" evidence="2">
    <location>
        <begin position="307"/>
        <end position="325"/>
    </location>
</feature>
<dbReference type="EMBL" id="LQOX01000133">
    <property type="protein sequence ID" value="ORV62502.1"/>
    <property type="molecule type" value="Genomic_DNA"/>
</dbReference>
<name>A0A1X1V0A1_MYCGS</name>
<dbReference type="PANTHER" id="PTHR46766:SF1">
    <property type="entry name" value="GLUTAMINE-RICH PROTEIN 2"/>
    <property type="match status" value="1"/>
</dbReference>
<dbReference type="Proteomes" id="UP000193738">
    <property type="component" value="Unassembled WGS sequence"/>
</dbReference>
<dbReference type="FunFam" id="1.20.1260.20:FF:000001">
    <property type="entry name" value="PPE family protein PPE41"/>
    <property type="match status" value="1"/>
</dbReference>
<evidence type="ECO:0000313" key="4">
    <source>
        <dbReference type="EMBL" id="ORV62502.1"/>
    </source>
</evidence>
<dbReference type="GO" id="GO:0052572">
    <property type="term" value="P:response to host immune response"/>
    <property type="evidence" value="ECO:0007669"/>
    <property type="project" value="TreeGrafter"/>
</dbReference>
<evidence type="ECO:0000259" key="3">
    <source>
        <dbReference type="Pfam" id="PF00823"/>
    </source>
</evidence>
<dbReference type="InterPro" id="IPR038332">
    <property type="entry name" value="PPE_sf"/>
</dbReference>